<reference evidence="2 3" key="1">
    <citation type="journal article" date="2019" name="G3 (Bethesda)">
        <title>Sequencing of a Wild Apple (Malus baccata) Genome Unravels the Differences Between Cultivated and Wild Apple Species Regarding Disease Resistance and Cold Tolerance.</title>
        <authorList>
            <person name="Chen X."/>
        </authorList>
    </citation>
    <scope>NUCLEOTIDE SEQUENCE [LARGE SCALE GENOMIC DNA]</scope>
    <source>
        <strain evidence="3">cv. Shandingzi</strain>
        <tissue evidence="2">Leaves</tissue>
    </source>
</reference>
<dbReference type="AlphaFoldDB" id="A0A540KAR1"/>
<evidence type="ECO:0000256" key="1">
    <source>
        <dbReference type="SAM" id="MobiDB-lite"/>
    </source>
</evidence>
<dbReference type="EMBL" id="VIEB01001577">
    <property type="protein sequence ID" value="TQD71293.1"/>
    <property type="molecule type" value="Genomic_DNA"/>
</dbReference>
<sequence length="170" mass="18834">MGADHLEKWLCLLNDIAYNGDDEHEAEDGPLNANDEGDESDEGDETEEGREIEEVNERAEVEANDVNAEDDSTDSEFVDCDYSLEDDDCRVVDDTVVENVIGDAEGGKDVEVLSGAIRPYWVILNKAKSLKSDYVVLTPKHALTCMFTTWPCIPLPFQLPFAPKTCTSIT</sequence>
<feature type="compositionally biased region" description="Basic and acidic residues" evidence="1">
    <location>
        <begin position="52"/>
        <end position="61"/>
    </location>
</feature>
<name>A0A540KAR1_MALBA</name>
<gene>
    <name evidence="2" type="ORF">C1H46_043177</name>
</gene>
<keyword evidence="3" id="KW-1185">Reference proteome</keyword>
<evidence type="ECO:0000313" key="2">
    <source>
        <dbReference type="EMBL" id="TQD71293.1"/>
    </source>
</evidence>
<protein>
    <submittedName>
        <fullName evidence="2">Uncharacterized protein</fullName>
    </submittedName>
</protein>
<evidence type="ECO:0000313" key="3">
    <source>
        <dbReference type="Proteomes" id="UP000315295"/>
    </source>
</evidence>
<organism evidence="2 3">
    <name type="scientific">Malus baccata</name>
    <name type="common">Siberian crab apple</name>
    <name type="synonym">Pyrus baccata</name>
    <dbReference type="NCBI Taxonomy" id="106549"/>
    <lineage>
        <taxon>Eukaryota</taxon>
        <taxon>Viridiplantae</taxon>
        <taxon>Streptophyta</taxon>
        <taxon>Embryophyta</taxon>
        <taxon>Tracheophyta</taxon>
        <taxon>Spermatophyta</taxon>
        <taxon>Magnoliopsida</taxon>
        <taxon>eudicotyledons</taxon>
        <taxon>Gunneridae</taxon>
        <taxon>Pentapetalae</taxon>
        <taxon>rosids</taxon>
        <taxon>fabids</taxon>
        <taxon>Rosales</taxon>
        <taxon>Rosaceae</taxon>
        <taxon>Amygdaloideae</taxon>
        <taxon>Maleae</taxon>
        <taxon>Malus</taxon>
    </lineage>
</organism>
<accession>A0A540KAR1</accession>
<feature type="compositionally biased region" description="Acidic residues" evidence="1">
    <location>
        <begin position="35"/>
        <end position="51"/>
    </location>
</feature>
<comment type="caution">
    <text evidence="2">The sequence shown here is derived from an EMBL/GenBank/DDBJ whole genome shotgun (WGS) entry which is preliminary data.</text>
</comment>
<feature type="region of interest" description="Disordered" evidence="1">
    <location>
        <begin position="20"/>
        <end position="75"/>
    </location>
</feature>
<dbReference type="Proteomes" id="UP000315295">
    <property type="component" value="Unassembled WGS sequence"/>
</dbReference>
<proteinExistence type="predicted"/>